<gene>
    <name evidence="7" type="primary">pgl</name>
    <name evidence="9" type="ORF">SAMN05216289_104108</name>
</gene>
<comment type="catalytic activity">
    <reaction evidence="1 7">
        <text>6-phospho-D-glucono-1,5-lactone + H2O = 6-phospho-D-gluconate + H(+)</text>
        <dbReference type="Rhea" id="RHEA:12556"/>
        <dbReference type="ChEBI" id="CHEBI:15377"/>
        <dbReference type="ChEBI" id="CHEBI:15378"/>
        <dbReference type="ChEBI" id="CHEBI:57955"/>
        <dbReference type="ChEBI" id="CHEBI:58759"/>
        <dbReference type="EC" id="3.1.1.31"/>
    </reaction>
</comment>
<dbReference type="InterPro" id="IPR006148">
    <property type="entry name" value="Glc/Gal-6P_isomerase"/>
</dbReference>
<dbReference type="EC" id="3.1.1.31" evidence="5 7"/>
<dbReference type="EMBL" id="FOVF01000004">
    <property type="protein sequence ID" value="SFN10184.1"/>
    <property type="molecule type" value="Genomic_DNA"/>
</dbReference>
<dbReference type="SUPFAM" id="SSF100950">
    <property type="entry name" value="NagB/RpiA/CoA transferase-like"/>
    <property type="match status" value="1"/>
</dbReference>
<dbReference type="PANTHER" id="PTHR11054:SF0">
    <property type="entry name" value="6-PHOSPHOGLUCONOLACTONASE"/>
    <property type="match status" value="1"/>
</dbReference>
<dbReference type="Gene3D" id="3.40.50.1360">
    <property type="match status" value="1"/>
</dbReference>
<sequence>MPWTETRHANAEALAAAVATRLSAMLDEAIAARGAATLALAGGRTTPPILRHLAAESRDGSKLTILPTDERWVPAVHADCNLRQLRESFAGVDGVRWVALVPERPRGKADAAFANAMLATVDAAFDACLLGMGGDGHFGSLFPGAANLDEALDPGSADAAMAIVPDPMPAAGPHPRISLSLARLLHSRQIILAVTGNEKHTVLARAMRENDPMHLPIAALLHAAGSHVEIHWSL</sequence>
<dbReference type="GO" id="GO:0005975">
    <property type="term" value="P:carbohydrate metabolic process"/>
    <property type="evidence" value="ECO:0007669"/>
    <property type="project" value="UniProtKB-UniRule"/>
</dbReference>
<name>A0A1I4W8V4_9GAMM</name>
<keyword evidence="7" id="KW-0378">Hydrolase</keyword>
<dbReference type="GO" id="GO:0006098">
    <property type="term" value="P:pentose-phosphate shunt"/>
    <property type="evidence" value="ECO:0007669"/>
    <property type="project" value="UniProtKB-UniPathway"/>
</dbReference>
<evidence type="ECO:0000256" key="7">
    <source>
        <dbReference type="RuleBase" id="RU365095"/>
    </source>
</evidence>
<dbReference type="InterPro" id="IPR037171">
    <property type="entry name" value="NagB/RpiA_transferase-like"/>
</dbReference>
<proteinExistence type="inferred from homology"/>
<comment type="similarity">
    <text evidence="4 7">Belongs to the glucosamine/galactosamine-6-phosphate isomerase family. 6-phosphogluconolactonase subfamily.</text>
</comment>
<evidence type="ECO:0000256" key="6">
    <source>
        <dbReference type="ARBA" id="ARBA00020337"/>
    </source>
</evidence>
<evidence type="ECO:0000256" key="1">
    <source>
        <dbReference type="ARBA" id="ARBA00000832"/>
    </source>
</evidence>
<organism evidence="9 10">
    <name type="scientific">Dokdonella immobilis</name>
    <dbReference type="NCBI Taxonomy" id="578942"/>
    <lineage>
        <taxon>Bacteria</taxon>
        <taxon>Pseudomonadati</taxon>
        <taxon>Pseudomonadota</taxon>
        <taxon>Gammaproteobacteria</taxon>
        <taxon>Lysobacterales</taxon>
        <taxon>Rhodanobacteraceae</taxon>
        <taxon>Dokdonella</taxon>
    </lineage>
</organism>
<keyword evidence="10" id="KW-1185">Reference proteome</keyword>
<evidence type="ECO:0000313" key="9">
    <source>
        <dbReference type="EMBL" id="SFN10184.1"/>
    </source>
</evidence>
<dbReference type="Proteomes" id="UP000198575">
    <property type="component" value="Unassembled WGS sequence"/>
</dbReference>
<accession>A0A1I4W8V4</accession>
<dbReference type="AlphaFoldDB" id="A0A1I4W8V4"/>
<evidence type="ECO:0000256" key="2">
    <source>
        <dbReference type="ARBA" id="ARBA00002681"/>
    </source>
</evidence>
<dbReference type="Pfam" id="PF01182">
    <property type="entry name" value="Glucosamine_iso"/>
    <property type="match status" value="1"/>
</dbReference>
<dbReference type="PANTHER" id="PTHR11054">
    <property type="entry name" value="6-PHOSPHOGLUCONOLACTONASE"/>
    <property type="match status" value="1"/>
</dbReference>
<dbReference type="GO" id="GO:0017057">
    <property type="term" value="F:6-phosphogluconolactonase activity"/>
    <property type="evidence" value="ECO:0007669"/>
    <property type="project" value="UniProtKB-UniRule"/>
</dbReference>
<dbReference type="RefSeq" id="WP_092405394.1">
    <property type="nucleotide sequence ID" value="NZ_FOVF01000004.1"/>
</dbReference>
<comment type="function">
    <text evidence="2 7">Hydrolysis of 6-phosphogluconolactone to 6-phosphogluconate.</text>
</comment>
<dbReference type="InterPro" id="IPR005900">
    <property type="entry name" value="6-phosphogluconolactonase_DevB"/>
</dbReference>
<protein>
    <recommendedName>
        <fullName evidence="6 7">6-phosphogluconolactonase</fullName>
        <shortName evidence="7">6PGL</shortName>
        <ecNumber evidence="5 7">3.1.1.31</ecNumber>
    </recommendedName>
</protein>
<dbReference type="CDD" id="cd01400">
    <property type="entry name" value="6PGL"/>
    <property type="match status" value="1"/>
</dbReference>
<feature type="domain" description="Glucosamine/galactosamine-6-phosphate isomerase" evidence="8">
    <location>
        <begin position="10"/>
        <end position="224"/>
    </location>
</feature>
<dbReference type="UniPathway" id="UPA00115">
    <property type="reaction ID" value="UER00409"/>
</dbReference>
<evidence type="ECO:0000313" key="10">
    <source>
        <dbReference type="Proteomes" id="UP000198575"/>
    </source>
</evidence>
<evidence type="ECO:0000256" key="4">
    <source>
        <dbReference type="ARBA" id="ARBA00010662"/>
    </source>
</evidence>
<dbReference type="InterPro" id="IPR039104">
    <property type="entry name" value="6PGL"/>
</dbReference>
<reference evidence="9 10" key="1">
    <citation type="submission" date="2016-10" db="EMBL/GenBank/DDBJ databases">
        <authorList>
            <person name="de Groot N.N."/>
        </authorList>
    </citation>
    <scope>NUCLEOTIDE SEQUENCE [LARGE SCALE GENOMIC DNA]</scope>
    <source>
        <strain evidence="9 10">CGMCC 1.7659</strain>
    </source>
</reference>
<dbReference type="STRING" id="578942.SAMN05216289_104108"/>
<evidence type="ECO:0000256" key="5">
    <source>
        <dbReference type="ARBA" id="ARBA00013198"/>
    </source>
</evidence>
<dbReference type="NCBIfam" id="TIGR01198">
    <property type="entry name" value="pgl"/>
    <property type="match status" value="1"/>
</dbReference>
<dbReference type="OrthoDB" id="9810967at2"/>
<comment type="pathway">
    <text evidence="3 7">Carbohydrate degradation; pentose phosphate pathway; D-ribulose 5-phosphate from D-glucose 6-phosphate (oxidative stage): step 2/3.</text>
</comment>
<evidence type="ECO:0000256" key="3">
    <source>
        <dbReference type="ARBA" id="ARBA00004961"/>
    </source>
</evidence>
<evidence type="ECO:0000259" key="8">
    <source>
        <dbReference type="Pfam" id="PF01182"/>
    </source>
</evidence>